<comment type="catalytic activity">
    <reaction evidence="3">
        <text>a 2'-deoxyribonucleoside 5'-triphosphate + H2O = a 2'-deoxyribonucleoside 5'-phosphate + diphosphate + H(+)</text>
        <dbReference type="Rhea" id="RHEA:44644"/>
        <dbReference type="ChEBI" id="CHEBI:15377"/>
        <dbReference type="ChEBI" id="CHEBI:15378"/>
        <dbReference type="ChEBI" id="CHEBI:33019"/>
        <dbReference type="ChEBI" id="CHEBI:61560"/>
        <dbReference type="ChEBI" id="CHEBI:65317"/>
        <dbReference type="EC" id="3.6.1.9"/>
    </reaction>
</comment>
<evidence type="ECO:0000256" key="3">
    <source>
        <dbReference type="HAMAP-Rule" id="MF_00528"/>
    </source>
</evidence>
<dbReference type="Proteomes" id="UP000247744">
    <property type="component" value="Unassembled WGS sequence"/>
</dbReference>
<dbReference type="CDD" id="cd18877">
    <property type="entry name" value="NUDIX_Hydrolase"/>
    <property type="match status" value="1"/>
</dbReference>
<keyword evidence="3" id="KW-0963">Cytoplasm</keyword>
<dbReference type="Gene3D" id="3.90.950.10">
    <property type="match status" value="1"/>
</dbReference>
<dbReference type="PANTHER" id="PTHR43213">
    <property type="entry name" value="BIFUNCTIONAL DTTP/UTP PYROPHOSPHATASE/METHYLTRANSFERASE PROTEIN-RELATED"/>
    <property type="match status" value="1"/>
</dbReference>
<keyword evidence="2 3" id="KW-0378">Hydrolase</keyword>
<evidence type="ECO:0000259" key="4">
    <source>
        <dbReference type="PROSITE" id="PS51462"/>
    </source>
</evidence>
<dbReference type="EC" id="3.6.1.9" evidence="3"/>
<comment type="similarity">
    <text evidence="3">Belongs to the Maf family.</text>
</comment>
<feature type="active site" description="Proton acceptor" evidence="3">
    <location>
        <position position="134"/>
    </location>
</feature>
<reference evidence="5 6" key="1">
    <citation type="submission" date="2018-05" db="EMBL/GenBank/DDBJ databases">
        <title>Reference genomes for bee gut microbiota database.</title>
        <authorList>
            <person name="Ellegaard K.M."/>
        </authorList>
    </citation>
    <scope>NUCLEOTIDE SEQUENCE [LARGE SCALE GENOMIC DNA]</scope>
    <source>
        <strain evidence="5 6">ESL0200</strain>
    </source>
</reference>
<name>A0A318MBV9_9BIFI</name>
<dbReference type="OrthoDB" id="3527985at2"/>
<dbReference type="PROSITE" id="PS51462">
    <property type="entry name" value="NUDIX"/>
    <property type="match status" value="1"/>
</dbReference>
<dbReference type="PANTHER" id="PTHR43213:SF5">
    <property type="entry name" value="BIFUNCTIONAL DTTP_UTP PYROPHOSPHATASE_METHYLTRANSFERASE PROTEIN-RELATED"/>
    <property type="match status" value="1"/>
</dbReference>
<dbReference type="HAMAP" id="MF_00528">
    <property type="entry name" value="Maf"/>
    <property type="match status" value="1"/>
</dbReference>
<evidence type="ECO:0000313" key="5">
    <source>
        <dbReference type="EMBL" id="PXY81441.1"/>
    </source>
</evidence>
<dbReference type="RefSeq" id="WP_110452667.1">
    <property type="nucleotide sequence ID" value="NZ_QGLL01000009.1"/>
</dbReference>
<dbReference type="AlphaFoldDB" id="A0A318MBV9"/>
<comment type="caution">
    <text evidence="5">The sequence shown here is derived from an EMBL/GenBank/DDBJ whole genome shotgun (WGS) entry which is preliminary data.</text>
</comment>
<accession>A0A318MBV9</accession>
<protein>
    <recommendedName>
        <fullName evidence="3">Nucleoside triphosphate pyrophosphatase</fullName>
        <ecNumber evidence="3">3.6.1.9</ecNumber>
    </recommendedName>
    <alternativeName>
        <fullName evidence="3">Nucleotide pyrophosphatase</fullName>
        <shortName evidence="3">Nucleotide PPase</shortName>
    </alternativeName>
</protein>
<dbReference type="CDD" id="cd00555">
    <property type="entry name" value="Maf"/>
    <property type="match status" value="1"/>
</dbReference>
<dbReference type="SUPFAM" id="SSF52972">
    <property type="entry name" value="ITPase-like"/>
    <property type="match status" value="1"/>
</dbReference>
<dbReference type="EMBL" id="QGLL01000009">
    <property type="protein sequence ID" value="PXY81441.1"/>
    <property type="molecule type" value="Genomic_DNA"/>
</dbReference>
<dbReference type="Gene3D" id="3.90.79.10">
    <property type="entry name" value="Nucleoside Triphosphate Pyrophosphohydrolase"/>
    <property type="match status" value="1"/>
</dbReference>
<keyword evidence="3" id="KW-0546">Nucleotide metabolism</keyword>
<dbReference type="GO" id="GO:0009117">
    <property type="term" value="P:nucleotide metabolic process"/>
    <property type="evidence" value="ECO:0007669"/>
    <property type="project" value="UniProtKB-KW"/>
</dbReference>
<comment type="caution">
    <text evidence="3">Lacks conserved residue(s) required for the propagation of feature annotation.</text>
</comment>
<dbReference type="GO" id="GO:0005737">
    <property type="term" value="C:cytoplasm"/>
    <property type="evidence" value="ECO:0007669"/>
    <property type="project" value="UniProtKB-SubCell"/>
</dbReference>
<dbReference type="SUPFAM" id="SSF55811">
    <property type="entry name" value="Nudix"/>
    <property type="match status" value="1"/>
</dbReference>
<evidence type="ECO:0000256" key="2">
    <source>
        <dbReference type="ARBA" id="ARBA00022801"/>
    </source>
</evidence>
<dbReference type="InterPro" id="IPR000086">
    <property type="entry name" value="NUDIX_hydrolase_dom"/>
</dbReference>
<organism evidence="5 6">
    <name type="scientific">Bifidobacterium asteroides</name>
    <dbReference type="NCBI Taxonomy" id="1684"/>
    <lineage>
        <taxon>Bacteria</taxon>
        <taxon>Bacillati</taxon>
        <taxon>Actinomycetota</taxon>
        <taxon>Actinomycetes</taxon>
        <taxon>Bifidobacteriales</taxon>
        <taxon>Bifidobacteriaceae</taxon>
        <taxon>Bifidobacterium</taxon>
    </lineage>
</organism>
<evidence type="ECO:0000313" key="6">
    <source>
        <dbReference type="Proteomes" id="UP000247744"/>
    </source>
</evidence>
<dbReference type="Pfam" id="PF00293">
    <property type="entry name" value="NUDIX"/>
    <property type="match status" value="1"/>
</dbReference>
<dbReference type="InterPro" id="IPR003697">
    <property type="entry name" value="Maf-like"/>
</dbReference>
<comment type="cofactor">
    <cofactor evidence="1 3">
        <name>a divalent metal cation</name>
        <dbReference type="ChEBI" id="CHEBI:60240"/>
    </cofactor>
</comment>
<comment type="catalytic activity">
    <reaction evidence="3">
        <text>a ribonucleoside 5'-triphosphate + H2O = a ribonucleoside 5'-phosphate + diphosphate + H(+)</text>
        <dbReference type="Rhea" id="RHEA:23996"/>
        <dbReference type="ChEBI" id="CHEBI:15377"/>
        <dbReference type="ChEBI" id="CHEBI:15378"/>
        <dbReference type="ChEBI" id="CHEBI:33019"/>
        <dbReference type="ChEBI" id="CHEBI:58043"/>
        <dbReference type="ChEBI" id="CHEBI:61557"/>
        <dbReference type="EC" id="3.6.1.9"/>
    </reaction>
</comment>
<comment type="subcellular location">
    <subcellularLocation>
        <location evidence="3">Cytoplasm</location>
    </subcellularLocation>
</comment>
<feature type="domain" description="Nudix hydrolase" evidence="4">
    <location>
        <begin position="305"/>
        <end position="442"/>
    </location>
</feature>
<evidence type="ECO:0000256" key="1">
    <source>
        <dbReference type="ARBA" id="ARBA00001968"/>
    </source>
</evidence>
<dbReference type="NCBIfam" id="TIGR00172">
    <property type="entry name" value="maf"/>
    <property type="match status" value="1"/>
</dbReference>
<comment type="function">
    <text evidence="3">Nucleoside triphosphate pyrophosphatase. May have a dual role in cell division arrest and in preventing the incorporation of modified nucleotides into cellular nucleic acids.</text>
</comment>
<dbReference type="InterPro" id="IPR029001">
    <property type="entry name" value="ITPase-like_fam"/>
</dbReference>
<sequence length="454" mass="49029">MNTEDRHIPLILASSSPSRHRLLSQAGIDPIIRPSRVNEPAVLAEQARKLGCHLEDLDARERVSVLAEAKASSVQATMDAVKDAERRSRGDLVTFKPLSQDDSSASTRDPMSQVIGTWGGMIGAGRGPLLLGCDSLFCVDGAVMGKPHKPERAMERLMSIRGRTGTLVTGHCLIDLATGRRVRAVSSAQVTFGDYDQSSMQAYVATGEPLEVAGAFTLEGLGSAFIQSIEGDPSGVMGLSMPTLRALAQELGVSWADLWAERVLPERRRVDGSLQGPEGLVAPEENVHQPGDGWVDCACGKRHWGLNGAAGVLLARRDARTGAPVSVLLQHRARWSAEGGTWGVPGGAISDGENPLEGGLRESYEEANIRPEDIQVVGSYLEDHGPWGYTTILAFERPGHHVDPHMNDDESIALEWVDMNKVADLPLLKAFGQDWPHFRQRLEALAAEGRRKSA</sequence>
<dbReference type="Pfam" id="PF02545">
    <property type="entry name" value="Maf"/>
    <property type="match status" value="1"/>
</dbReference>
<dbReference type="InterPro" id="IPR015797">
    <property type="entry name" value="NUDIX_hydrolase-like_dom_sf"/>
</dbReference>
<proteinExistence type="inferred from homology"/>
<dbReference type="GO" id="GO:0047429">
    <property type="term" value="F:nucleoside triphosphate diphosphatase activity"/>
    <property type="evidence" value="ECO:0007669"/>
    <property type="project" value="UniProtKB-EC"/>
</dbReference>
<gene>
    <name evidence="5" type="primary">maf</name>
    <name evidence="5" type="ORF">DKK75_06765</name>
</gene>